<name>A0A1D6MU40_MAIZE</name>
<dbReference type="OMA" id="EEYLESX"/>
<dbReference type="AlphaFoldDB" id="A0A1D6MU40"/>
<protein>
    <recommendedName>
        <fullName evidence="3">BTB/POZ domain-containing protein</fullName>
    </recommendedName>
</protein>
<comment type="pathway">
    <text evidence="1">Protein modification; protein ubiquitination.</text>
</comment>
<accession>A0A1D6MU40</accession>
<sequence>MVKKTLLQIEMHVLRASRQLDWTGVCTLQFPLLSKSAFLERSIEENSDQEECIIKLNDIPRGAKSFELVARFCYGVKIELSPANVVYLRCASKHLEMTEEVAEENLIAQSEMFLNQVVLRNWKDYLAALETRDDLLPHAEDLQIVNRCIEPLASKATRVNRCFCD</sequence>
<dbReference type="EMBL" id="CM007649">
    <property type="protein sequence ID" value="ONM32400.1"/>
    <property type="molecule type" value="Genomic_DNA"/>
</dbReference>
<evidence type="ECO:0000256" key="1">
    <source>
        <dbReference type="ARBA" id="ARBA00004906"/>
    </source>
</evidence>
<dbReference type="InterPro" id="IPR011333">
    <property type="entry name" value="SKP1/BTB/POZ_sf"/>
</dbReference>
<organism evidence="2">
    <name type="scientific">Zea mays</name>
    <name type="common">Maize</name>
    <dbReference type="NCBI Taxonomy" id="4577"/>
    <lineage>
        <taxon>Eukaryota</taxon>
        <taxon>Viridiplantae</taxon>
        <taxon>Streptophyta</taxon>
        <taxon>Embryophyta</taxon>
        <taxon>Tracheophyta</taxon>
        <taxon>Spermatophyta</taxon>
        <taxon>Magnoliopsida</taxon>
        <taxon>Liliopsida</taxon>
        <taxon>Poales</taxon>
        <taxon>Poaceae</taxon>
        <taxon>PACMAD clade</taxon>
        <taxon>Panicoideae</taxon>
        <taxon>Andropogonodae</taxon>
        <taxon>Andropogoneae</taxon>
        <taxon>Tripsacinae</taxon>
        <taxon>Zea</taxon>
    </lineage>
</organism>
<proteinExistence type="predicted"/>
<evidence type="ECO:0000313" key="2">
    <source>
        <dbReference type="EMBL" id="ONM32400.1"/>
    </source>
</evidence>
<gene>
    <name evidence="2" type="ORF">ZEAMMB73_Zm00001d041095</name>
</gene>
<evidence type="ECO:0008006" key="3">
    <source>
        <dbReference type="Google" id="ProtNLM"/>
    </source>
</evidence>
<dbReference type="ExpressionAtlas" id="A0A1D6MU40">
    <property type="expression patterns" value="baseline"/>
</dbReference>
<reference evidence="2" key="1">
    <citation type="submission" date="2015-12" db="EMBL/GenBank/DDBJ databases">
        <title>Update maize B73 reference genome by single molecule sequencing technologies.</title>
        <authorList>
            <consortium name="Maize Genome Sequencing Project"/>
            <person name="Ware D."/>
        </authorList>
    </citation>
    <scope>NUCLEOTIDE SEQUENCE [LARGE SCALE GENOMIC DNA]</scope>
    <source>
        <tissue evidence="2">Seedling</tissue>
    </source>
</reference>
<dbReference type="InParanoid" id="A0A1D6MU40"/>
<dbReference type="PANTHER" id="PTHR32370">
    <property type="entry name" value="OS12G0117600 PROTEIN"/>
    <property type="match status" value="1"/>
</dbReference>
<dbReference type="Gene3D" id="3.30.710.10">
    <property type="entry name" value="Potassium Channel Kv1.1, Chain A"/>
    <property type="match status" value="1"/>
</dbReference>
<dbReference type="SUPFAM" id="SSF54695">
    <property type="entry name" value="POZ domain"/>
    <property type="match status" value="1"/>
</dbReference>
<dbReference type="InterPro" id="IPR043454">
    <property type="entry name" value="NPH3/RPT2-like"/>
</dbReference>